<organism evidence="2 3">
    <name type="scientific">Saccharomycopsis crataegensis</name>
    <dbReference type="NCBI Taxonomy" id="43959"/>
    <lineage>
        <taxon>Eukaryota</taxon>
        <taxon>Fungi</taxon>
        <taxon>Dikarya</taxon>
        <taxon>Ascomycota</taxon>
        <taxon>Saccharomycotina</taxon>
        <taxon>Saccharomycetes</taxon>
        <taxon>Saccharomycopsidaceae</taxon>
        <taxon>Saccharomycopsis</taxon>
    </lineage>
</organism>
<dbReference type="AlphaFoldDB" id="A0AAV5QII8"/>
<gene>
    <name evidence="2" type="ORF">DASC09_015390</name>
</gene>
<sequence>MARVLNRNIQKTKENRSEIIKLTKRRGKKQLIPENGVKQIDDIEGGGQSENQYQGRRSRFS</sequence>
<accession>A0AAV5QII8</accession>
<feature type="region of interest" description="Disordered" evidence="1">
    <location>
        <begin position="33"/>
        <end position="61"/>
    </location>
</feature>
<dbReference type="RefSeq" id="XP_064851214.1">
    <property type="nucleotide sequence ID" value="XM_064995142.1"/>
</dbReference>
<reference evidence="2 3" key="1">
    <citation type="journal article" date="2023" name="Elife">
        <title>Identification of key yeast species and microbe-microbe interactions impacting larval growth of Drosophila in the wild.</title>
        <authorList>
            <person name="Mure A."/>
            <person name="Sugiura Y."/>
            <person name="Maeda R."/>
            <person name="Honda K."/>
            <person name="Sakurai N."/>
            <person name="Takahashi Y."/>
            <person name="Watada M."/>
            <person name="Katoh T."/>
            <person name="Gotoh A."/>
            <person name="Gotoh Y."/>
            <person name="Taniguchi I."/>
            <person name="Nakamura K."/>
            <person name="Hayashi T."/>
            <person name="Katayama T."/>
            <person name="Uemura T."/>
            <person name="Hattori Y."/>
        </authorList>
    </citation>
    <scope>NUCLEOTIDE SEQUENCE [LARGE SCALE GENOMIC DNA]</scope>
    <source>
        <strain evidence="2 3">SC-9</strain>
    </source>
</reference>
<dbReference type="EMBL" id="BTFZ01000002">
    <property type="protein sequence ID" value="GMM34214.1"/>
    <property type="molecule type" value="Genomic_DNA"/>
</dbReference>
<protein>
    <submittedName>
        <fullName evidence="2">Uncharacterized protein</fullName>
    </submittedName>
</protein>
<proteinExistence type="predicted"/>
<keyword evidence="3" id="KW-1185">Reference proteome</keyword>
<evidence type="ECO:0000313" key="3">
    <source>
        <dbReference type="Proteomes" id="UP001360560"/>
    </source>
</evidence>
<comment type="caution">
    <text evidence="2">The sequence shown here is derived from an EMBL/GenBank/DDBJ whole genome shotgun (WGS) entry which is preliminary data.</text>
</comment>
<evidence type="ECO:0000256" key="1">
    <source>
        <dbReference type="SAM" id="MobiDB-lite"/>
    </source>
</evidence>
<name>A0AAV5QII8_9ASCO</name>
<dbReference type="GeneID" id="90072193"/>
<evidence type="ECO:0000313" key="2">
    <source>
        <dbReference type="EMBL" id="GMM34214.1"/>
    </source>
</evidence>
<dbReference type="Proteomes" id="UP001360560">
    <property type="component" value="Unassembled WGS sequence"/>
</dbReference>